<comment type="subcellular location">
    <subcellularLocation>
        <location evidence="6">Cell membrane</location>
        <topology evidence="6">Peripheral membrane protein</topology>
    </subcellularLocation>
</comment>
<comment type="subunit">
    <text evidence="6">Forms a complex with DabB.</text>
</comment>
<dbReference type="RefSeq" id="WP_266085947.1">
    <property type="nucleotide sequence ID" value="NZ_RKLV01000002.1"/>
</dbReference>
<dbReference type="PANTHER" id="PTHR38344:SF1">
    <property type="entry name" value="INORGANIC CARBON TRANSPORTER SUBUNIT DABA-RELATED"/>
    <property type="match status" value="1"/>
</dbReference>
<feature type="binding site" evidence="6">
    <location>
        <position position="490"/>
    </location>
    <ligand>
        <name>Zn(2+)</name>
        <dbReference type="ChEBI" id="CHEBI:29105"/>
    </ligand>
</feature>
<comment type="similarity">
    <text evidence="6">Belongs to the inorganic carbon transporter (TC 9.A.2) DabA family.</text>
</comment>
<evidence type="ECO:0000313" key="8">
    <source>
        <dbReference type="EMBL" id="MCX2818228.1"/>
    </source>
</evidence>
<feature type="region of interest" description="Disordered" evidence="7">
    <location>
        <begin position="769"/>
        <end position="790"/>
    </location>
</feature>
<dbReference type="HAMAP" id="MF_01871">
    <property type="entry name" value="DabA"/>
    <property type="match status" value="1"/>
</dbReference>
<proteinExistence type="inferred from homology"/>
<dbReference type="EMBL" id="RKLV01000002">
    <property type="protein sequence ID" value="MCX2818228.1"/>
    <property type="molecule type" value="Genomic_DNA"/>
</dbReference>
<dbReference type="InterPro" id="IPR018752">
    <property type="entry name" value="DabA"/>
</dbReference>
<reference evidence="8" key="1">
    <citation type="submission" date="2022-09" db="EMBL/GenBank/DDBJ databases">
        <title>Haloadaptaus new haloarchaeum isolated from saline soil.</title>
        <authorList>
            <person name="Duran-Viseras A."/>
            <person name="Sanchez-Porro C."/>
            <person name="Ventosa A."/>
        </authorList>
    </citation>
    <scope>NUCLEOTIDE SEQUENCE</scope>
    <source>
        <strain evidence="8">F3-133</strain>
    </source>
</reference>
<gene>
    <name evidence="6" type="primary">dabA</name>
    <name evidence="8" type="ORF">EGH25_02535</name>
</gene>
<evidence type="ECO:0000256" key="3">
    <source>
        <dbReference type="ARBA" id="ARBA00022723"/>
    </source>
</evidence>
<keyword evidence="2 6" id="KW-1003">Cell membrane</keyword>
<evidence type="ECO:0000256" key="4">
    <source>
        <dbReference type="ARBA" id="ARBA00022833"/>
    </source>
</evidence>
<comment type="function">
    <text evidence="6">Part of an energy-coupled inorganic carbon pump.</text>
</comment>
<name>A0A9Q4GHW6_9EURY</name>
<dbReference type="AlphaFoldDB" id="A0A9Q4GHW6"/>
<feature type="binding site" evidence="6">
    <location>
        <position position="475"/>
    </location>
    <ligand>
        <name>Zn(2+)</name>
        <dbReference type="ChEBI" id="CHEBI:29105"/>
    </ligand>
</feature>
<keyword evidence="3 6" id="KW-0479">Metal-binding</keyword>
<organism evidence="8 9">
    <name type="scientific">Halorutilus salinus</name>
    <dbReference type="NCBI Taxonomy" id="2487751"/>
    <lineage>
        <taxon>Archaea</taxon>
        <taxon>Methanobacteriati</taxon>
        <taxon>Methanobacteriota</taxon>
        <taxon>Stenosarchaea group</taxon>
        <taxon>Halobacteria</taxon>
        <taxon>Halorutilales</taxon>
        <taxon>Halorutilaceae</taxon>
        <taxon>Halorutilus</taxon>
    </lineage>
</organism>
<dbReference type="GO" id="GO:0005886">
    <property type="term" value="C:plasma membrane"/>
    <property type="evidence" value="ECO:0007669"/>
    <property type="project" value="UniProtKB-SubCell"/>
</dbReference>
<keyword evidence="9" id="KW-1185">Reference proteome</keyword>
<evidence type="ECO:0000256" key="6">
    <source>
        <dbReference type="HAMAP-Rule" id="MF_01871"/>
    </source>
</evidence>
<keyword evidence="4 6" id="KW-0862">Zinc</keyword>
<evidence type="ECO:0000256" key="1">
    <source>
        <dbReference type="ARBA" id="ARBA00022448"/>
    </source>
</evidence>
<evidence type="ECO:0000256" key="2">
    <source>
        <dbReference type="ARBA" id="ARBA00022475"/>
    </source>
</evidence>
<protein>
    <recommendedName>
        <fullName evidence="6">Probable inorganic carbon transporter subunit DabA</fullName>
    </recommendedName>
</protein>
<keyword evidence="5 6" id="KW-0472">Membrane</keyword>
<dbReference type="Pfam" id="PF10070">
    <property type="entry name" value="DabA"/>
    <property type="match status" value="1"/>
</dbReference>
<sequence>MTDNEVRGRIEKASEAVGSAWPLHSFVTANPLSGFEDNPFDEAVREGEHLFGGDGYPSRETLRSAWDDGRIDEGILAEELSEAGYELSPDEALERTRDGGTSASVSDDGVDRVLAKWLSAFCDQGRAEAPMPHREEGFYEACRRLAKYDRDIPDGTSLADLPDDPAEAVGSVASDIPDEDRVELFEHHLSALPGWTAFVKQRAEGGSGWQDEYHIDLVEYLAVRLAVADLLGSELLPDGDSDGTSDEDDDLRAVFLAAWERTYRDSLVSRIREATDEATPEAGRPDAQMVFCIDTRSEVIRRAIEATGDYETYGYAGFFGVPVRYDAYDDGVTVDACPPIVEPAHRIHDKPADGNGDGADRRGAWKALKGAYVNLITKLETNVATAYSYVEMSGVAYGARMAARTLFPSAVHDAIESDVPSRNEVCEPDLHGKDDGHDHGLPVGMTKEEMAGYAETAFSLMGWDRFARLAVFVGHASETQNNPFDSALDCGACAGNPGGPNARILAEICNDEEVRRILADRGYEIPDDTVFLAGEHNTTTDEIDLFARDVPQSHADDLESLREDLKEARVKANSDRAETMTDDADDPAREVERRSADWAETRPEWGLAGNASFVIGSRELTKGIDLQGRSFLHSYDWRTDDGGDALEAIMQGPMVVTQWINSQYYFATVDNGVYGSGSKVTQNPVGNVGVYQGNGGDIMTGLPMESVYAADDVPYHQPLRLSTVIHAPVGRVESVLERNPSLATLLDNGWLSLTVVDPEKDGVFEYEAGMKRVPEPETDTEETPNPTVND</sequence>
<dbReference type="PANTHER" id="PTHR38344">
    <property type="entry name" value="UPF0753 PROTEIN AQ_863"/>
    <property type="match status" value="1"/>
</dbReference>
<comment type="cofactor">
    <cofactor evidence="6">
        <name>Zn(2+)</name>
        <dbReference type="ChEBI" id="CHEBI:29105"/>
    </cofactor>
</comment>
<feature type="binding site" evidence="6">
    <location>
        <position position="294"/>
    </location>
    <ligand>
        <name>Zn(2+)</name>
        <dbReference type="ChEBI" id="CHEBI:29105"/>
    </ligand>
</feature>
<evidence type="ECO:0000313" key="9">
    <source>
        <dbReference type="Proteomes" id="UP001149411"/>
    </source>
</evidence>
<feature type="binding site" evidence="6">
    <location>
        <position position="292"/>
    </location>
    <ligand>
        <name>Zn(2+)</name>
        <dbReference type="ChEBI" id="CHEBI:29105"/>
    </ligand>
</feature>
<dbReference type="GO" id="GO:0008270">
    <property type="term" value="F:zinc ion binding"/>
    <property type="evidence" value="ECO:0007669"/>
    <property type="project" value="UniProtKB-UniRule"/>
</dbReference>
<evidence type="ECO:0000256" key="7">
    <source>
        <dbReference type="SAM" id="MobiDB-lite"/>
    </source>
</evidence>
<dbReference type="Proteomes" id="UP001149411">
    <property type="component" value="Unassembled WGS sequence"/>
</dbReference>
<keyword evidence="1 6" id="KW-0813">Transport</keyword>
<evidence type="ECO:0000256" key="5">
    <source>
        <dbReference type="ARBA" id="ARBA00023136"/>
    </source>
</evidence>
<accession>A0A9Q4GHW6</accession>
<comment type="caution">
    <text evidence="8">The sequence shown here is derived from an EMBL/GenBank/DDBJ whole genome shotgun (WGS) entry which is preliminary data.</text>
</comment>